<keyword evidence="2" id="KW-0472">Membrane</keyword>
<feature type="compositionally biased region" description="Low complexity" evidence="1">
    <location>
        <begin position="244"/>
        <end position="261"/>
    </location>
</feature>
<gene>
    <name evidence="3" type="ORF">VP01_1905g1</name>
</gene>
<accession>A0A0L6VCW5</accession>
<dbReference type="VEuPathDB" id="FungiDB:VP01_1905g1"/>
<feature type="region of interest" description="Disordered" evidence="1">
    <location>
        <begin position="521"/>
        <end position="584"/>
    </location>
</feature>
<evidence type="ECO:0000256" key="2">
    <source>
        <dbReference type="SAM" id="Phobius"/>
    </source>
</evidence>
<feature type="compositionally biased region" description="Low complexity" evidence="1">
    <location>
        <begin position="85"/>
        <end position="98"/>
    </location>
</feature>
<name>A0A0L6VCW5_9BASI</name>
<protein>
    <submittedName>
        <fullName evidence="3">Uncharacterized protein</fullName>
    </submittedName>
</protein>
<feature type="region of interest" description="Disordered" evidence="1">
    <location>
        <begin position="1"/>
        <end position="312"/>
    </location>
</feature>
<evidence type="ECO:0000313" key="3">
    <source>
        <dbReference type="EMBL" id="KNZ58559.1"/>
    </source>
</evidence>
<dbReference type="OrthoDB" id="2512234at2759"/>
<feature type="region of interest" description="Disordered" evidence="1">
    <location>
        <begin position="441"/>
        <end position="473"/>
    </location>
</feature>
<feature type="compositionally biased region" description="Polar residues" evidence="1">
    <location>
        <begin position="29"/>
        <end position="38"/>
    </location>
</feature>
<organism evidence="3 4">
    <name type="scientific">Puccinia sorghi</name>
    <dbReference type="NCBI Taxonomy" id="27349"/>
    <lineage>
        <taxon>Eukaryota</taxon>
        <taxon>Fungi</taxon>
        <taxon>Dikarya</taxon>
        <taxon>Basidiomycota</taxon>
        <taxon>Pucciniomycotina</taxon>
        <taxon>Pucciniomycetes</taxon>
        <taxon>Pucciniales</taxon>
        <taxon>Pucciniaceae</taxon>
        <taxon>Puccinia</taxon>
    </lineage>
</organism>
<dbReference type="Proteomes" id="UP000037035">
    <property type="component" value="Unassembled WGS sequence"/>
</dbReference>
<reference evidence="3 4" key="1">
    <citation type="submission" date="2015-08" db="EMBL/GenBank/DDBJ databases">
        <title>Next Generation Sequencing and Analysis of the Genome of Puccinia sorghi L Schw, the Causal Agent of Maize Common Rust.</title>
        <authorList>
            <person name="Rochi L."/>
            <person name="Burguener G."/>
            <person name="Darino M."/>
            <person name="Turjanski A."/>
            <person name="Kreff E."/>
            <person name="Dieguez M.J."/>
            <person name="Sacco F."/>
        </authorList>
    </citation>
    <scope>NUCLEOTIDE SEQUENCE [LARGE SCALE GENOMIC DNA]</scope>
    <source>
        <strain evidence="3 4">RO10H11247</strain>
    </source>
</reference>
<evidence type="ECO:0000256" key="1">
    <source>
        <dbReference type="SAM" id="MobiDB-lite"/>
    </source>
</evidence>
<keyword evidence="2" id="KW-1133">Transmembrane helix</keyword>
<keyword evidence="2" id="KW-0812">Transmembrane</keyword>
<dbReference type="STRING" id="27349.A0A0L6VCW5"/>
<comment type="caution">
    <text evidence="3">The sequence shown here is derived from an EMBL/GenBank/DDBJ whole genome shotgun (WGS) entry which is preliminary data.</text>
</comment>
<evidence type="ECO:0000313" key="4">
    <source>
        <dbReference type="Proteomes" id="UP000037035"/>
    </source>
</evidence>
<feature type="compositionally biased region" description="Pro residues" evidence="1">
    <location>
        <begin position="99"/>
        <end position="108"/>
    </location>
</feature>
<feature type="compositionally biased region" description="Polar residues" evidence="1">
    <location>
        <begin position="293"/>
        <end position="311"/>
    </location>
</feature>
<feature type="transmembrane region" description="Helical" evidence="2">
    <location>
        <begin position="409"/>
        <end position="431"/>
    </location>
</feature>
<feature type="compositionally biased region" description="Polar residues" evidence="1">
    <location>
        <begin position="158"/>
        <end position="177"/>
    </location>
</feature>
<dbReference type="AlphaFoldDB" id="A0A0L6VCW5"/>
<dbReference type="EMBL" id="LAVV01006732">
    <property type="protein sequence ID" value="KNZ58559.1"/>
    <property type="molecule type" value="Genomic_DNA"/>
</dbReference>
<feature type="compositionally biased region" description="Polar residues" evidence="1">
    <location>
        <begin position="521"/>
        <end position="531"/>
    </location>
</feature>
<feature type="compositionally biased region" description="Polar residues" evidence="1">
    <location>
        <begin position="221"/>
        <end position="236"/>
    </location>
</feature>
<feature type="compositionally biased region" description="Basic and acidic residues" evidence="1">
    <location>
        <begin position="1"/>
        <end position="10"/>
    </location>
</feature>
<feature type="compositionally biased region" description="Basic residues" evidence="1">
    <location>
        <begin position="72"/>
        <end position="84"/>
    </location>
</feature>
<proteinExistence type="predicted"/>
<feature type="compositionally biased region" description="Basic and acidic residues" evidence="1">
    <location>
        <begin position="131"/>
        <end position="144"/>
    </location>
</feature>
<keyword evidence="4" id="KW-1185">Reference proteome</keyword>
<sequence length="584" mass="60905">MASGPRRFDNQPHPGTTQMLRTRSDDSQPHQPTAQPLSHNRAAAKDSKNPNTTHAHKIAILQKPLPTAQKAVAHKRHKHHKHHPSLATAPALSTSPTAGAPPPAPSPDIQPVQPSTPQQPLPAAAAAPLVTKDKEDLPASHDPETSQVDPIPAAAQDSRPNATTPTDTGAPVSQSTEPEAPMKEDSISQPASSPQDPPASHDPATPQADTIPAAAQDSRPDATTSTDTGAPVSQLTEPEALLKQDSISQPASSSQDPSASQGPATPQAETIPAVAQDPRPDATISADTDAPVPQSTGPEDTPEQDSISQPASAPLLQDSPLLMDDLPPIETAPIPAVIASSTLQGVEASYDLPLAPIVPFLNEGALLNNGTTLNNSSANSFKANLNGLNTGNLLPHTPASDPSNKHTGAAVGGFFGLLALIALAAVIFMMISRRRRGQQADESFQGLGESARTGSTDQEKSKMTEAKSGTQEGLAIHTNYHGSHKASDEPMMSPMDPVTRFSQGGFTLLKRLESITDSFNRSVHSASPDGSSSDDEPLETSLTNPSAAELGRHVGLPKSESRMHGGEPAMVSPLLLPETVQLPR</sequence>